<protein>
    <recommendedName>
        <fullName evidence="2">Nucleotide-diphospho-sugar transferase domain-containing protein</fullName>
    </recommendedName>
</protein>
<organism evidence="1">
    <name type="scientific">viral metagenome</name>
    <dbReference type="NCBI Taxonomy" id="1070528"/>
    <lineage>
        <taxon>unclassified sequences</taxon>
        <taxon>metagenomes</taxon>
        <taxon>organismal metagenomes</taxon>
    </lineage>
</organism>
<sequence length="287" mass="33154">MVLIATLANKNALQDLDIFLFSLNLWNNLLTTKIYIFCDTYVSQWVKSAYPLLCIETIVTLDKYDGLNRKQMERMKGHPFLTVWCDLMAEKISLLEYIFQNEEITDGIFLMDADICFLGPLPTIPVGTKLALSPHEIRAQDTAKFGHYNGGFLWTCDPAVPPAWVKATTTSRYFEQAALEDIAIPYKENNTLYEFPTTTNYGWWRLLQGEQPASTLQDSWGIRIGGLCIEGKPLESIHTHWYEATDRATLTFNQFVLRFLRTVAKKNRKMEKLVRHLEQNIAILRRF</sequence>
<accession>A0A6C0IBG9</accession>
<evidence type="ECO:0000313" key="1">
    <source>
        <dbReference type="EMBL" id="QHT89940.1"/>
    </source>
</evidence>
<dbReference type="AlphaFoldDB" id="A0A6C0IBG9"/>
<reference evidence="1" key="1">
    <citation type="journal article" date="2020" name="Nature">
        <title>Giant virus diversity and host interactions through global metagenomics.</title>
        <authorList>
            <person name="Schulz F."/>
            <person name="Roux S."/>
            <person name="Paez-Espino D."/>
            <person name="Jungbluth S."/>
            <person name="Walsh D.A."/>
            <person name="Denef V.J."/>
            <person name="McMahon K.D."/>
            <person name="Konstantinidis K.T."/>
            <person name="Eloe-Fadrosh E.A."/>
            <person name="Kyrpides N.C."/>
            <person name="Woyke T."/>
        </authorList>
    </citation>
    <scope>NUCLEOTIDE SEQUENCE</scope>
    <source>
        <strain evidence="1">GVMAG-M-3300023184-62</strain>
    </source>
</reference>
<evidence type="ECO:0008006" key="2">
    <source>
        <dbReference type="Google" id="ProtNLM"/>
    </source>
</evidence>
<name>A0A6C0IBG9_9ZZZZ</name>
<dbReference type="EMBL" id="MN740152">
    <property type="protein sequence ID" value="QHT89940.1"/>
    <property type="molecule type" value="Genomic_DNA"/>
</dbReference>
<proteinExistence type="predicted"/>